<keyword evidence="8" id="KW-0997">Cell inner membrane</keyword>
<feature type="transmembrane region" description="Helical" evidence="8">
    <location>
        <begin position="180"/>
        <end position="205"/>
    </location>
</feature>
<dbReference type="InterPro" id="IPR004812">
    <property type="entry name" value="Efflux_drug-R_Bcr/CmlA"/>
</dbReference>
<keyword evidence="3 8" id="KW-0813">Transport</keyword>
<evidence type="ECO:0000256" key="3">
    <source>
        <dbReference type="ARBA" id="ARBA00022448"/>
    </source>
</evidence>
<comment type="similarity">
    <text evidence="2 8">Belongs to the major facilitator superfamily. Bcr/CmlA family.</text>
</comment>
<feature type="transmembrane region" description="Helical" evidence="8">
    <location>
        <begin position="147"/>
        <end position="168"/>
    </location>
</feature>
<comment type="caution">
    <text evidence="11">The sequence shown here is derived from an EMBL/GenBank/DDBJ whole genome shotgun (WGS) entry which is preliminary data.</text>
</comment>
<feature type="transmembrane region" description="Helical" evidence="8">
    <location>
        <begin position="211"/>
        <end position="231"/>
    </location>
</feature>
<keyword evidence="4" id="KW-1003">Cell membrane</keyword>
<feature type="transmembrane region" description="Helical" evidence="8">
    <location>
        <begin position="284"/>
        <end position="313"/>
    </location>
</feature>
<evidence type="ECO:0000256" key="6">
    <source>
        <dbReference type="ARBA" id="ARBA00022989"/>
    </source>
</evidence>
<dbReference type="PANTHER" id="PTHR23502">
    <property type="entry name" value="MAJOR FACILITATOR SUPERFAMILY"/>
    <property type="match status" value="1"/>
</dbReference>
<reference evidence="11" key="2">
    <citation type="submission" date="2021-04" db="EMBL/GenBank/DDBJ databases">
        <authorList>
            <person name="Gilroy R."/>
        </authorList>
    </citation>
    <scope>NUCLEOTIDE SEQUENCE</scope>
    <source>
        <strain evidence="11">378</strain>
    </source>
</reference>
<dbReference type="Gene3D" id="1.20.1720.10">
    <property type="entry name" value="Multidrug resistance protein D"/>
    <property type="match status" value="1"/>
</dbReference>
<feature type="transmembrane region" description="Helical" evidence="8">
    <location>
        <begin position="260"/>
        <end position="278"/>
    </location>
</feature>
<protein>
    <recommendedName>
        <fullName evidence="8">Bcr/CflA family efflux transporter</fullName>
    </recommendedName>
</protein>
<feature type="transmembrane region" description="Helical" evidence="8">
    <location>
        <begin position="90"/>
        <end position="110"/>
    </location>
</feature>
<dbReference type="CDD" id="cd17320">
    <property type="entry name" value="MFS_MdfA_MDR_like"/>
    <property type="match status" value="1"/>
</dbReference>
<comment type="subcellular location">
    <subcellularLocation>
        <location evidence="8">Cell inner membrane</location>
        <topology evidence="8">Multi-pass membrane protein</topology>
    </subcellularLocation>
    <subcellularLocation>
        <location evidence="1">Cell membrane</location>
        <topology evidence="1">Multi-pass membrane protein</topology>
    </subcellularLocation>
</comment>
<dbReference type="InterPro" id="IPR011701">
    <property type="entry name" value="MFS"/>
</dbReference>
<evidence type="ECO:0000256" key="7">
    <source>
        <dbReference type="ARBA" id="ARBA00023136"/>
    </source>
</evidence>
<evidence type="ECO:0000313" key="11">
    <source>
        <dbReference type="EMBL" id="MBU3845273.1"/>
    </source>
</evidence>
<name>A0A948TIG6_9GAMM</name>
<dbReference type="GO" id="GO:1990961">
    <property type="term" value="P:xenobiotic detoxification by transmembrane export across the plasma membrane"/>
    <property type="evidence" value="ECO:0007669"/>
    <property type="project" value="InterPro"/>
</dbReference>
<feature type="transmembrane region" description="Helical" evidence="8">
    <location>
        <begin position="352"/>
        <end position="378"/>
    </location>
</feature>
<dbReference type="Pfam" id="PF07690">
    <property type="entry name" value="MFS_1"/>
    <property type="match status" value="1"/>
</dbReference>
<evidence type="ECO:0000256" key="2">
    <source>
        <dbReference type="ARBA" id="ARBA00006236"/>
    </source>
</evidence>
<dbReference type="PANTHER" id="PTHR23502:SF132">
    <property type="entry name" value="POLYAMINE TRANSPORTER 2-RELATED"/>
    <property type="match status" value="1"/>
</dbReference>
<feature type="transmembrane region" description="Helical" evidence="8">
    <location>
        <begin position="390"/>
        <end position="410"/>
    </location>
</feature>
<evidence type="ECO:0000256" key="8">
    <source>
        <dbReference type="RuleBase" id="RU365088"/>
    </source>
</evidence>
<feature type="compositionally biased region" description="Low complexity" evidence="9">
    <location>
        <begin position="24"/>
        <end position="40"/>
    </location>
</feature>
<sequence length="473" mass="49652">MSQSQPQNEASSVYTASEAISTASTTATTNTKTQTAPAPTGQADTVSTKDKIAWMTVIMLGMLAAFGPVCTDIYLPAIPMITAELNADPASVQLSLTSSLMGLAFGQLFIGPISDAYGRKKPLYISLIVFAIASVGCALAPDVPTLIVARLFQGLAGAGGIVLSRTIACDMYTGSQLTQFMALLMSVNSLAPILGPIIGSAVISIADWPMLFFILAIWGVLLFLGSATSAVKETLPVEKRAPHLSESVKDMLHQLVNMRFLLLACSMSFIMGGFFGYLSSSPFIFQVIFGLSPVGYALIFAVNAIIISVVANIAGKISRRVSEKIIVKVCLAVQFLVSLIMAAVVFMGLENIIVVAACLCVYVSMMGAAQTAGFGLVMGARSGGAGSASGIFGVLTFLFGAVASPLVGLMGEHSMVPQILCMLVSSVLAYVCFVVGLRIKTLRDIEIDLHAEEGALSDNSTHPIHRKPPEAQS</sequence>
<dbReference type="GO" id="GO:0005886">
    <property type="term" value="C:plasma membrane"/>
    <property type="evidence" value="ECO:0007669"/>
    <property type="project" value="UniProtKB-SubCell"/>
</dbReference>
<accession>A0A948TIG6</accession>
<dbReference type="GO" id="GO:0042910">
    <property type="term" value="F:xenobiotic transmembrane transporter activity"/>
    <property type="evidence" value="ECO:0007669"/>
    <property type="project" value="InterPro"/>
</dbReference>
<dbReference type="InterPro" id="IPR036259">
    <property type="entry name" value="MFS_trans_sf"/>
</dbReference>
<evidence type="ECO:0000256" key="4">
    <source>
        <dbReference type="ARBA" id="ARBA00022475"/>
    </source>
</evidence>
<evidence type="ECO:0000259" key="10">
    <source>
        <dbReference type="PROSITE" id="PS50850"/>
    </source>
</evidence>
<dbReference type="SUPFAM" id="SSF103473">
    <property type="entry name" value="MFS general substrate transporter"/>
    <property type="match status" value="1"/>
</dbReference>
<feature type="domain" description="Major facilitator superfamily (MFS) profile" evidence="10">
    <location>
        <begin position="53"/>
        <end position="444"/>
    </location>
</feature>
<dbReference type="InterPro" id="IPR005829">
    <property type="entry name" value="Sugar_transporter_CS"/>
</dbReference>
<feature type="region of interest" description="Disordered" evidence="9">
    <location>
        <begin position="24"/>
        <end position="44"/>
    </location>
</feature>
<reference evidence="11" key="1">
    <citation type="journal article" date="2021" name="PeerJ">
        <title>Extensive microbial diversity within the chicken gut microbiome revealed by metagenomics and culture.</title>
        <authorList>
            <person name="Gilroy R."/>
            <person name="Ravi A."/>
            <person name="Getino M."/>
            <person name="Pursley I."/>
            <person name="Horton D.L."/>
            <person name="Alikhan N.F."/>
            <person name="Baker D."/>
            <person name="Gharbi K."/>
            <person name="Hall N."/>
            <person name="Watson M."/>
            <person name="Adriaenssens E.M."/>
            <person name="Foster-Nyarko E."/>
            <person name="Jarju S."/>
            <person name="Secka A."/>
            <person name="Antonio M."/>
            <person name="Oren A."/>
            <person name="Chaudhuri R.R."/>
            <person name="La Ragione R."/>
            <person name="Hildebrand F."/>
            <person name="Pallen M.J."/>
        </authorList>
    </citation>
    <scope>NUCLEOTIDE SEQUENCE</scope>
    <source>
        <strain evidence="11">378</strain>
    </source>
</reference>
<dbReference type="PROSITE" id="PS50850">
    <property type="entry name" value="MFS"/>
    <property type="match status" value="1"/>
</dbReference>
<keyword evidence="5 8" id="KW-0812">Transmembrane</keyword>
<feature type="transmembrane region" description="Helical" evidence="8">
    <location>
        <begin position="52"/>
        <end position="78"/>
    </location>
</feature>
<proteinExistence type="inferred from homology"/>
<dbReference type="NCBIfam" id="TIGR00710">
    <property type="entry name" value="efflux_Bcr_CflA"/>
    <property type="match status" value="1"/>
</dbReference>
<feature type="transmembrane region" description="Helical" evidence="8">
    <location>
        <begin position="416"/>
        <end position="437"/>
    </location>
</feature>
<dbReference type="AlphaFoldDB" id="A0A948TIG6"/>
<evidence type="ECO:0000313" key="12">
    <source>
        <dbReference type="Proteomes" id="UP000733611"/>
    </source>
</evidence>
<dbReference type="PROSITE" id="PS00216">
    <property type="entry name" value="SUGAR_TRANSPORT_1"/>
    <property type="match status" value="1"/>
</dbReference>
<evidence type="ECO:0000256" key="9">
    <source>
        <dbReference type="SAM" id="MobiDB-lite"/>
    </source>
</evidence>
<feature type="transmembrane region" description="Helical" evidence="8">
    <location>
        <begin position="122"/>
        <end position="141"/>
    </location>
</feature>
<gene>
    <name evidence="11" type="ORF">H9847_10510</name>
</gene>
<keyword evidence="6 8" id="KW-1133">Transmembrane helix</keyword>
<dbReference type="Proteomes" id="UP000733611">
    <property type="component" value="Unassembled WGS sequence"/>
</dbReference>
<evidence type="ECO:0000256" key="1">
    <source>
        <dbReference type="ARBA" id="ARBA00004651"/>
    </source>
</evidence>
<feature type="transmembrane region" description="Helical" evidence="8">
    <location>
        <begin position="325"/>
        <end position="346"/>
    </location>
</feature>
<dbReference type="InterPro" id="IPR020846">
    <property type="entry name" value="MFS_dom"/>
</dbReference>
<organism evidence="11 12">
    <name type="scientific">Candidatus Anaerobiospirillum pullicola</name>
    <dbReference type="NCBI Taxonomy" id="2838451"/>
    <lineage>
        <taxon>Bacteria</taxon>
        <taxon>Pseudomonadati</taxon>
        <taxon>Pseudomonadota</taxon>
        <taxon>Gammaproteobacteria</taxon>
        <taxon>Aeromonadales</taxon>
        <taxon>Succinivibrionaceae</taxon>
        <taxon>Anaerobiospirillum</taxon>
    </lineage>
</organism>
<dbReference type="EMBL" id="JAHLFE010000216">
    <property type="protein sequence ID" value="MBU3845273.1"/>
    <property type="molecule type" value="Genomic_DNA"/>
</dbReference>
<keyword evidence="7 8" id="KW-0472">Membrane</keyword>
<evidence type="ECO:0000256" key="5">
    <source>
        <dbReference type="ARBA" id="ARBA00022692"/>
    </source>
</evidence>